<keyword evidence="4" id="KW-0732">Signal</keyword>
<evidence type="ECO:0000256" key="4">
    <source>
        <dbReference type="ARBA" id="ARBA00022729"/>
    </source>
</evidence>
<evidence type="ECO:0000256" key="7">
    <source>
        <dbReference type="SAM" id="MobiDB-lite"/>
    </source>
</evidence>
<dbReference type="STRING" id="871575.W1QD23"/>
<gene>
    <name evidence="11" type="ORF">HPODL_03246</name>
</gene>
<dbReference type="Pfam" id="PF06814">
    <property type="entry name" value="GOST_TM"/>
    <property type="match status" value="1"/>
</dbReference>
<keyword evidence="12" id="KW-1185">Reference proteome</keyword>
<dbReference type="OMA" id="TWGFYDF"/>
<proteinExistence type="inferred from homology"/>
<dbReference type="EMBL" id="AEOI02000007">
    <property type="protein sequence ID" value="ESW99354.1"/>
    <property type="molecule type" value="Genomic_DNA"/>
</dbReference>
<dbReference type="eggNOG" id="KOG2568">
    <property type="taxonomic scope" value="Eukaryota"/>
</dbReference>
<evidence type="ECO:0000256" key="1">
    <source>
        <dbReference type="ARBA" id="ARBA00004141"/>
    </source>
</evidence>
<dbReference type="KEGG" id="opa:HPODL_03246"/>
<feature type="transmembrane region" description="Helical" evidence="8">
    <location>
        <begin position="289"/>
        <end position="308"/>
    </location>
</feature>
<protein>
    <recommendedName>
        <fullName evidence="13">Membrane protein PTM1</fullName>
    </recommendedName>
</protein>
<dbReference type="OrthoDB" id="19932at2759"/>
<dbReference type="AlphaFoldDB" id="W1QD23"/>
<feature type="compositionally biased region" description="Basic and acidic residues" evidence="7">
    <location>
        <begin position="490"/>
        <end position="525"/>
    </location>
</feature>
<keyword evidence="5 8" id="KW-1133">Transmembrane helix</keyword>
<evidence type="ECO:0000256" key="2">
    <source>
        <dbReference type="ARBA" id="ARBA00007883"/>
    </source>
</evidence>
<evidence type="ECO:0000256" key="5">
    <source>
        <dbReference type="ARBA" id="ARBA00022989"/>
    </source>
</evidence>
<comment type="caution">
    <text evidence="11">The sequence shown here is derived from an EMBL/GenBank/DDBJ whole genome shotgun (WGS) entry which is preliminary data.</text>
</comment>
<evidence type="ECO:0000313" key="11">
    <source>
        <dbReference type="EMBL" id="ESW99354.1"/>
    </source>
</evidence>
<reference evidence="11 12" key="1">
    <citation type="journal article" date="2013" name="BMC Genomics">
        <title>Genome sequence and analysis of methylotrophic yeast Hansenula polymorpha DL1.</title>
        <authorList>
            <person name="Ravin N.V."/>
            <person name="Eldarov M.A."/>
            <person name="Kadnikov V.V."/>
            <person name="Beletsky A.V."/>
            <person name="Schneider J."/>
            <person name="Mardanova E.S."/>
            <person name="Smekalova E.M."/>
            <person name="Zvereva M.I."/>
            <person name="Dontsova O.A."/>
            <person name="Mardanov A.V."/>
            <person name="Skryabin K.G."/>
        </authorList>
    </citation>
    <scope>NUCLEOTIDE SEQUENCE [LARGE SCALE GENOMIC DNA]</scope>
    <source>
        <strain evidence="12">ATCC 26012 / BCRC 20466 / JCM 22074 / NRRL Y-7560 / DL-1</strain>
    </source>
</reference>
<dbReference type="GO" id="GO:0042147">
    <property type="term" value="P:retrograde transport, endosome to Golgi"/>
    <property type="evidence" value="ECO:0007669"/>
    <property type="project" value="TreeGrafter"/>
</dbReference>
<evidence type="ECO:0000256" key="6">
    <source>
        <dbReference type="ARBA" id="ARBA00023136"/>
    </source>
</evidence>
<dbReference type="InterPro" id="IPR053938">
    <property type="entry name" value="PTM1-like_N"/>
</dbReference>
<feature type="transmembrane region" description="Helical" evidence="8">
    <location>
        <begin position="211"/>
        <end position="230"/>
    </location>
</feature>
<keyword evidence="6 8" id="KW-0472">Membrane</keyword>
<dbReference type="GO" id="GO:0005794">
    <property type="term" value="C:Golgi apparatus"/>
    <property type="evidence" value="ECO:0007669"/>
    <property type="project" value="TreeGrafter"/>
</dbReference>
<dbReference type="GeneID" id="25772686"/>
<accession>W1QD23</accession>
<evidence type="ECO:0000313" key="12">
    <source>
        <dbReference type="Proteomes" id="UP000008673"/>
    </source>
</evidence>
<evidence type="ECO:0000259" key="10">
    <source>
        <dbReference type="Pfam" id="PF21902"/>
    </source>
</evidence>
<sequence length="540" mass="61190">MLLTFLLLAVACVAEKVELTSSAAEYCTGMYSKQDWGGPVDPFIKVDVKRFGSDDASHSPLSLIVFEYRDLDYIGVHDNHTGKTHYVCTPELVQEAQCSSDQLDQFIVLSNTSGSNLISTAQLTELGTNGYSYHVANTGYYCVAVHAPKHSGSDSFSVIVNFHNAYGNLPASEIPKLPLYGLLAVVYAVCLSVYLFQVFKHRSELLLLQKYLAGFFVFLTVENILVWSLYDVENNNKKFPIPDGIKFYISFVSMLNAFRISFSLFLLLIISLGYGVVYPKLQRNVMNKCKLLAAAHFVVSTVYVWFSYYSSQVQPSNTTTNTSKASSTIESNSWLVIAVTLPLAVLLVVFYFLILSSLQKTVKLLAEKKQIVKLKMYRNLFKLIFFSMLLMLFALIINIVLVFNDSLTESIERLWKFSDVLTDFWPACIYFIVFIGLAIIWRPTDSSYLLAASSQIPTTDNGEIDPEEPQEIYNNLDQFGNEFEFDDLRSLDSDNPFDDRAATEHSPEDPFRDPEHKPDSDHFKIDDEDEHEVPREDKNK</sequence>
<comment type="subcellular location">
    <subcellularLocation>
        <location evidence="1">Membrane</location>
        <topology evidence="1">Multi-pass membrane protein</topology>
    </subcellularLocation>
</comment>
<feature type="domain" description="PTM1-like N-terminal" evidence="10">
    <location>
        <begin position="25"/>
        <end position="164"/>
    </location>
</feature>
<name>W1QD23_OGAPD</name>
<feature type="transmembrane region" description="Helical" evidence="8">
    <location>
        <begin position="379"/>
        <end position="404"/>
    </location>
</feature>
<dbReference type="InterPro" id="IPR053937">
    <property type="entry name" value="GOST_TM"/>
</dbReference>
<dbReference type="GO" id="GO:0005829">
    <property type="term" value="C:cytosol"/>
    <property type="evidence" value="ECO:0007669"/>
    <property type="project" value="GOC"/>
</dbReference>
<dbReference type="HOGENOM" id="CLU_024065_1_0_1"/>
<dbReference type="InterPro" id="IPR009637">
    <property type="entry name" value="GPR107/GPR108-like"/>
</dbReference>
<feature type="region of interest" description="Disordered" evidence="7">
    <location>
        <begin position="490"/>
        <end position="540"/>
    </location>
</feature>
<dbReference type="RefSeq" id="XP_013935026.1">
    <property type="nucleotide sequence ID" value="XM_014079551.1"/>
</dbReference>
<dbReference type="PANTHER" id="PTHR21229">
    <property type="entry name" value="LUNG SEVEN TRANSMEMBRANE RECEPTOR"/>
    <property type="match status" value="1"/>
</dbReference>
<evidence type="ECO:0000256" key="8">
    <source>
        <dbReference type="SAM" id="Phobius"/>
    </source>
</evidence>
<dbReference type="Pfam" id="PF21902">
    <property type="entry name" value="PTM1-like_N"/>
    <property type="match status" value="1"/>
</dbReference>
<evidence type="ECO:0000259" key="9">
    <source>
        <dbReference type="Pfam" id="PF06814"/>
    </source>
</evidence>
<evidence type="ECO:0000256" key="3">
    <source>
        <dbReference type="ARBA" id="ARBA00022692"/>
    </source>
</evidence>
<feature type="transmembrane region" description="Helical" evidence="8">
    <location>
        <begin position="424"/>
        <end position="441"/>
    </location>
</feature>
<evidence type="ECO:0008006" key="13">
    <source>
        <dbReference type="Google" id="ProtNLM"/>
    </source>
</evidence>
<organism evidence="11 12">
    <name type="scientific">Ogataea parapolymorpha (strain ATCC 26012 / BCRC 20466 / JCM 22074 / NRRL Y-7560 / DL-1)</name>
    <name type="common">Yeast</name>
    <name type="synonym">Hansenula polymorpha</name>
    <dbReference type="NCBI Taxonomy" id="871575"/>
    <lineage>
        <taxon>Eukaryota</taxon>
        <taxon>Fungi</taxon>
        <taxon>Dikarya</taxon>
        <taxon>Ascomycota</taxon>
        <taxon>Saccharomycotina</taxon>
        <taxon>Pichiomycetes</taxon>
        <taxon>Pichiales</taxon>
        <taxon>Pichiaceae</taxon>
        <taxon>Ogataea</taxon>
    </lineage>
</organism>
<dbReference type="GO" id="GO:0016020">
    <property type="term" value="C:membrane"/>
    <property type="evidence" value="ECO:0007669"/>
    <property type="project" value="UniProtKB-SubCell"/>
</dbReference>
<feature type="domain" description="GOST seven transmembrane" evidence="9">
    <location>
        <begin position="175"/>
        <end position="447"/>
    </location>
</feature>
<keyword evidence="3 8" id="KW-0812">Transmembrane</keyword>
<feature type="transmembrane region" description="Helical" evidence="8">
    <location>
        <begin position="257"/>
        <end position="277"/>
    </location>
</feature>
<feature type="transmembrane region" description="Helical" evidence="8">
    <location>
        <begin position="334"/>
        <end position="358"/>
    </location>
</feature>
<feature type="transmembrane region" description="Helical" evidence="8">
    <location>
        <begin position="179"/>
        <end position="199"/>
    </location>
</feature>
<dbReference type="Proteomes" id="UP000008673">
    <property type="component" value="Unassembled WGS sequence"/>
</dbReference>
<comment type="similarity">
    <text evidence="2">Belongs to the LU7TM family.</text>
</comment>
<dbReference type="PANTHER" id="PTHR21229:SF1">
    <property type="entry name" value="GH17801P"/>
    <property type="match status" value="1"/>
</dbReference>